<reference evidence="1" key="6">
    <citation type="submission" date="2002-04" db="EMBL/GenBank/DDBJ databases">
        <authorList>
            <person name="Adachi J."/>
            <person name="Aizawa K."/>
            <person name="Akimura T."/>
            <person name="Arakawa T."/>
            <person name="Bono H."/>
            <person name="Carninci P."/>
            <person name="Fukuda S."/>
            <person name="Furuno M."/>
            <person name="Hanagaki T."/>
            <person name="Hara A."/>
            <person name="Hashizume W."/>
            <person name="Hayashida K."/>
            <person name="Hayatsu N."/>
            <person name="Hiramoto K."/>
            <person name="Hiraoka T."/>
            <person name="Hirozane T."/>
            <person name="Hori F."/>
            <person name="Imotani K."/>
            <person name="Ishii Y."/>
            <person name="Itoh M."/>
            <person name="Kagawa I."/>
            <person name="Kasukawa T."/>
            <person name="Katoh H."/>
            <person name="Kawai J."/>
            <person name="Kojima Y."/>
            <person name="Kondo S."/>
            <person name="Konno H."/>
            <person name="Kouda M."/>
            <person name="Koya S."/>
            <person name="Kurihara C."/>
            <person name="Matsuyama T."/>
            <person name="Miyazaki A."/>
            <person name="Murata M."/>
            <person name="Nakamura M."/>
            <person name="Nishi K."/>
            <person name="Nomura K."/>
            <person name="Numazaki R."/>
            <person name="Ohno M."/>
            <person name="Ohsato N."/>
            <person name="Okazaki Y."/>
            <person name="Saito R."/>
            <person name="Saitoh H."/>
            <person name="Sakai C."/>
            <person name="Sakai K."/>
            <person name="Sakazume N."/>
            <person name="Sano H."/>
            <person name="Sasaki D."/>
            <person name="Shibata K."/>
            <person name="Shinagawa A."/>
            <person name="Shiraki T."/>
            <person name="Sogabe Y."/>
            <person name="Tagami M."/>
            <person name="Tagawa A."/>
            <person name="Takahashi F."/>
            <person name="Takaku-Akahira S."/>
            <person name="Takeda Y."/>
            <person name="Tanaka T."/>
            <person name="Tomaru A."/>
            <person name="Toya T."/>
            <person name="Yasunishi A."/>
            <person name="Muramatsu M."/>
            <person name="Hayashizaki Y."/>
        </authorList>
    </citation>
    <scope>NUCLEOTIDE SEQUENCE</scope>
    <source>
        <strain evidence="1">C57BL/6J</strain>
        <tissue evidence="1">Heart</tissue>
    </source>
</reference>
<sequence length="106" mass="11875">MRRETENRGTSVGAGKVGCKAHEVAFQRQSTARLQPLGKLQSLMFCVVNLKTQKIYTAGLTTSWCTEVDRIWSMKASEFLSPRIACTAIKDKNARRCNTFCTLQSL</sequence>
<proteinExistence type="evidence at transcript level"/>
<reference evidence="1" key="2">
    <citation type="journal article" date="2000" name="Genome Res.">
        <title>Normalization and subtraction of cap-trapper-selected cDNAs to prepare full-length cDNA libraries for rapid discovery of new genes.</title>
        <authorList>
            <person name="Carninci P."/>
            <person name="Shibata Y."/>
            <person name="Hayatsu N."/>
            <person name="Sugahara Y."/>
            <person name="Shibata K."/>
            <person name="Itoh M."/>
            <person name="Konno H."/>
            <person name="Okazaki Y."/>
            <person name="Muramatsu M."/>
            <person name="Hayashizaki Y."/>
        </authorList>
    </citation>
    <scope>NUCLEOTIDE SEQUENCE</scope>
    <source>
        <strain evidence="1">C57BL/6J</strain>
        <tissue evidence="1">Heart</tissue>
    </source>
</reference>
<reference evidence="1" key="3">
    <citation type="journal article" date="2000" name="Genome Res.">
        <title>RIKEN integrated sequence analysis (RISA) system--384-format sequencing pipeline with 384 multicapillary sequencer.</title>
        <authorList>
            <person name="Shibata K."/>
            <person name="Itoh M."/>
            <person name="Aizawa K."/>
            <person name="Nagaoka S."/>
            <person name="Sasaki N."/>
            <person name="Carninci P."/>
            <person name="Konno H."/>
            <person name="Akiyama J."/>
            <person name="Nishi K."/>
            <person name="Kitsunai T."/>
            <person name="Tashiro H."/>
            <person name="Itoh M."/>
            <person name="Sumi N."/>
            <person name="Ishii Y."/>
            <person name="Nakamura S."/>
            <person name="Hazama M."/>
            <person name="Nishine T."/>
            <person name="Harada A."/>
            <person name="Yamamoto R."/>
            <person name="Matsumoto H."/>
            <person name="Sakaguchi S."/>
            <person name="Ikegami T."/>
            <person name="Kashiwagi K."/>
            <person name="Fujiwake S."/>
            <person name="Inoue K."/>
            <person name="Togawa Y."/>
            <person name="Izawa M."/>
            <person name="Ohara E."/>
            <person name="Watahiki M."/>
            <person name="Yoneda Y."/>
            <person name="Ishikawa T."/>
            <person name="Ozawa K."/>
            <person name="Tanaka T."/>
            <person name="Matsuura S."/>
            <person name="Kawai J."/>
            <person name="Okazaki Y."/>
            <person name="Muramatsu M."/>
            <person name="Inoue Y."/>
            <person name="Kira A."/>
            <person name="Hayashizaki Y."/>
        </authorList>
    </citation>
    <scope>NUCLEOTIDE SEQUENCE</scope>
    <source>
        <strain evidence="1">C57BL/6J</strain>
        <tissue evidence="1">Heart</tissue>
    </source>
</reference>
<reference evidence="1" key="4">
    <citation type="journal article" date="2001" name="Nature">
        <title>Functional annotation of a full-length mouse cDNA collection.</title>
        <authorList>
            <consortium name="The RIKEN Genome Exploration Research Group Phase II Team and the FANTOM Consortium"/>
        </authorList>
    </citation>
    <scope>NUCLEOTIDE SEQUENCE</scope>
    <source>
        <strain evidence="1">C57BL/6J</strain>
        <tissue evidence="1">Heart</tissue>
    </source>
</reference>
<dbReference type="MGI" id="MGI:3045305">
    <property type="gene designation" value="Klhl31"/>
</dbReference>
<dbReference type="AlphaFoldDB" id="Q8C3H1"/>
<evidence type="ECO:0000313" key="2">
    <source>
        <dbReference type="MGI" id="MGI:3045305"/>
    </source>
</evidence>
<evidence type="ECO:0000313" key="1">
    <source>
        <dbReference type="EMBL" id="BAC39566.1"/>
    </source>
</evidence>
<reference evidence="1" key="1">
    <citation type="journal article" date="1999" name="Methods Enzymol.">
        <title>High-efficiency full-length cDNA cloning.</title>
        <authorList>
            <person name="Carninci P."/>
            <person name="Hayashizaki Y."/>
        </authorList>
    </citation>
    <scope>NUCLEOTIDE SEQUENCE</scope>
    <source>
        <strain evidence="1">C57BL/6J</strain>
        <tissue evidence="1">Heart</tissue>
    </source>
</reference>
<accession>Q8C3H1</accession>
<organism evidence="1">
    <name type="scientific">Mus musculus</name>
    <name type="common">Mouse</name>
    <dbReference type="NCBI Taxonomy" id="10090"/>
    <lineage>
        <taxon>Eukaryota</taxon>
        <taxon>Metazoa</taxon>
        <taxon>Chordata</taxon>
        <taxon>Craniata</taxon>
        <taxon>Vertebrata</taxon>
        <taxon>Euteleostomi</taxon>
        <taxon>Mammalia</taxon>
        <taxon>Eutheria</taxon>
        <taxon>Euarchontoglires</taxon>
        <taxon>Glires</taxon>
        <taxon>Rodentia</taxon>
        <taxon>Myomorpha</taxon>
        <taxon>Muroidea</taxon>
        <taxon>Muridae</taxon>
        <taxon>Murinae</taxon>
        <taxon>Mus</taxon>
        <taxon>Mus</taxon>
    </lineage>
</organism>
<dbReference type="EMBL" id="AK085911">
    <property type="protein sequence ID" value="BAC39566.1"/>
    <property type="molecule type" value="mRNA"/>
</dbReference>
<reference evidence="1" key="8">
    <citation type="journal article" date="2005" name="Science">
        <title>Antisense Transcription in the Mammalian Transcriptome.</title>
        <authorList>
            <consortium name="RIKEN Genome Exploration Research Group and Genome Science Group (Genome Network Project Core Group) and the FANTOM Consortium"/>
        </authorList>
    </citation>
    <scope>NUCLEOTIDE SEQUENCE</scope>
    <source>
        <strain evidence="1">C57BL/6J</strain>
        <tissue evidence="1">Heart</tissue>
    </source>
</reference>
<reference evidence="1" key="7">
    <citation type="journal article" date="2005" name="Science">
        <title>The Transcriptional Landscape of the Mammalian Genome.</title>
        <authorList>
            <consortium name="The FANTOM Consortium"/>
            <consortium name="Riken Genome Exploration Research Group and Genome Science Group (Genome Network Project Core Group)"/>
        </authorList>
    </citation>
    <scope>NUCLEOTIDE SEQUENCE</scope>
    <source>
        <strain evidence="1">C57BL/6J</strain>
        <tissue evidence="1">Heart</tissue>
    </source>
</reference>
<protein>
    <submittedName>
        <fullName evidence="1">Uncharacterized protein</fullName>
    </submittedName>
</protein>
<gene>
    <name evidence="2" type="primary">Klhl31</name>
</gene>
<reference evidence="1" key="5">
    <citation type="journal article" date="2002" name="Nature">
        <title>Analysis of the mouse transcriptome based on functional annotation of 60,770 full-length cDNAs.</title>
        <authorList>
            <consortium name="The FANTOM Consortium and the RIKEN Genome Exploration Research Group Phase I and II Team"/>
        </authorList>
    </citation>
    <scope>NUCLEOTIDE SEQUENCE</scope>
    <source>
        <strain evidence="1">C57BL/6J</strain>
        <tissue evidence="1">Heart</tissue>
    </source>
</reference>
<dbReference type="AGR" id="MGI:3045305"/>
<name>Q8C3H1_MOUSE</name>